<dbReference type="GO" id="GO:0000981">
    <property type="term" value="F:DNA-binding transcription factor activity, RNA polymerase II-specific"/>
    <property type="evidence" value="ECO:0007669"/>
    <property type="project" value="InterPro"/>
</dbReference>
<keyword evidence="12" id="KW-1185">Reference proteome</keyword>
<evidence type="ECO:0000259" key="10">
    <source>
        <dbReference type="PROSITE" id="PS50071"/>
    </source>
</evidence>
<name>A0A8C6WSS0_9GOBI</name>
<dbReference type="Proteomes" id="UP000694523">
    <property type="component" value="Unplaced"/>
</dbReference>
<feature type="domain" description="Homeobox" evidence="10">
    <location>
        <begin position="14"/>
        <end position="43"/>
    </location>
</feature>
<sequence>KNRTHVDLGNISAERAGLAAALQLTETQVKIWFQNRRNKWKRQIAADMEASDTRALGGCLLPKNTMLLMSVPLSVILNQEVFSVLFWFKPVIRPHHCSK</sequence>
<dbReference type="PANTHER" id="PTHR46110:SF3">
    <property type="entry name" value="HOMEOBOX PROTEIN HMX"/>
    <property type="match status" value="1"/>
</dbReference>
<dbReference type="CDD" id="cd00086">
    <property type="entry name" value="homeodomain"/>
    <property type="match status" value="1"/>
</dbReference>
<dbReference type="InterPro" id="IPR009057">
    <property type="entry name" value="Homeodomain-like_sf"/>
</dbReference>
<dbReference type="InterPro" id="IPR017970">
    <property type="entry name" value="Homeobox_CS"/>
</dbReference>
<keyword evidence="4 8" id="KW-0371">Homeobox</keyword>
<dbReference type="GO" id="GO:0000977">
    <property type="term" value="F:RNA polymerase II transcription regulatory region sequence-specific DNA binding"/>
    <property type="evidence" value="ECO:0007669"/>
    <property type="project" value="TreeGrafter"/>
</dbReference>
<evidence type="ECO:0000256" key="4">
    <source>
        <dbReference type="ARBA" id="ARBA00023155"/>
    </source>
</evidence>
<feature type="DNA-binding region" description="Homeobox" evidence="8">
    <location>
        <begin position="16"/>
        <end position="44"/>
    </location>
</feature>
<evidence type="ECO:0000256" key="6">
    <source>
        <dbReference type="ARBA" id="ARBA00023242"/>
    </source>
</evidence>
<dbReference type="GO" id="GO:0005634">
    <property type="term" value="C:nucleus"/>
    <property type="evidence" value="ECO:0007669"/>
    <property type="project" value="UniProtKB-SubCell"/>
</dbReference>
<dbReference type="Ensembl" id="ENSNMLT00000032257.1">
    <property type="protein sequence ID" value="ENSNMLP00000028900.1"/>
    <property type="gene ID" value="ENSNMLG00000018345.1"/>
</dbReference>
<dbReference type="AlphaFoldDB" id="A0A8C6WSS0"/>
<dbReference type="Gene3D" id="1.10.10.60">
    <property type="entry name" value="Homeodomain-like"/>
    <property type="match status" value="1"/>
</dbReference>
<dbReference type="PROSITE" id="PS50071">
    <property type="entry name" value="HOMEOBOX_2"/>
    <property type="match status" value="1"/>
</dbReference>
<evidence type="ECO:0000256" key="5">
    <source>
        <dbReference type="ARBA" id="ARBA00023163"/>
    </source>
</evidence>
<comment type="subcellular location">
    <subcellularLocation>
        <location evidence="1 8 9">Nucleus</location>
    </subcellularLocation>
</comment>
<evidence type="ECO:0000256" key="7">
    <source>
        <dbReference type="ARBA" id="ARBA00038165"/>
    </source>
</evidence>
<evidence type="ECO:0000256" key="8">
    <source>
        <dbReference type="PROSITE-ProRule" id="PRU00108"/>
    </source>
</evidence>
<evidence type="ECO:0000256" key="2">
    <source>
        <dbReference type="ARBA" id="ARBA00023015"/>
    </source>
</evidence>
<evidence type="ECO:0000256" key="1">
    <source>
        <dbReference type="ARBA" id="ARBA00004123"/>
    </source>
</evidence>
<evidence type="ECO:0000256" key="3">
    <source>
        <dbReference type="ARBA" id="ARBA00023125"/>
    </source>
</evidence>
<dbReference type="PROSITE" id="PS00027">
    <property type="entry name" value="HOMEOBOX_1"/>
    <property type="match status" value="1"/>
</dbReference>
<keyword evidence="6 8" id="KW-0539">Nucleus</keyword>
<reference evidence="11" key="1">
    <citation type="submission" date="2025-08" db="UniProtKB">
        <authorList>
            <consortium name="Ensembl"/>
        </authorList>
    </citation>
    <scope>IDENTIFICATION</scope>
</reference>
<accession>A0A8C6WSS0</accession>
<keyword evidence="2" id="KW-0805">Transcription regulation</keyword>
<dbReference type="InterPro" id="IPR051300">
    <property type="entry name" value="HMX_Homeobox_TF"/>
</dbReference>
<dbReference type="SMART" id="SM00389">
    <property type="entry name" value="HOX"/>
    <property type="match status" value="1"/>
</dbReference>
<keyword evidence="5" id="KW-0804">Transcription</keyword>
<proteinExistence type="inferred from homology"/>
<evidence type="ECO:0000313" key="12">
    <source>
        <dbReference type="Proteomes" id="UP000694523"/>
    </source>
</evidence>
<evidence type="ECO:0000256" key="9">
    <source>
        <dbReference type="RuleBase" id="RU000682"/>
    </source>
</evidence>
<dbReference type="InterPro" id="IPR001356">
    <property type="entry name" value="HD"/>
</dbReference>
<dbReference type="SUPFAM" id="SSF46689">
    <property type="entry name" value="Homeodomain-like"/>
    <property type="match status" value="1"/>
</dbReference>
<comment type="similarity">
    <text evidence="7">Belongs to the HMX homeobox family.</text>
</comment>
<protein>
    <recommendedName>
        <fullName evidence="10">Homeobox domain-containing protein</fullName>
    </recommendedName>
</protein>
<dbReference type="PANTHER" id="PTHR46110">
    <property type="entry name" value="HOMEOBOX PROTEIN HMX"/>
    <property type="match status" value="1"/>
</dbReference>
<evidence type="ECO:0000313" key="11">
    <source>
        <dbReference type="Ensembl" id="ENSNMLP00000028900.1"/>
    </source>
</evidence>
<keyword evidence="3 8" id="KW-0238">DNA-binding</keyword>
<dbReference type="Pfam" id="PF00046">
    <property type="entry name" value="Homeodomain"/>
    <property type="match status" value="1"/>
</dbReference>
<organism evidence="11 12">
    <name type="scientific">Neogobius melanostomus</name>
    <name type="common">round goby</name>
    <dbReference type="NCBI Taxonomy" id="47308"/>
    <lineage>
        <taxon>Eukaryota</taxon>
        <taxon>Metazoa</taxon>
        <taxon>Chordata</taxon>
        <taxon>Craniata</taxon>
        <taxon>Vertebrata</taxon>
        <taxon>Euteleostomi</taxon>
        <taxon>Actinopterygii</taxon>
        <taxon>Neopterygii</taxon>
        <taxon>Teleostei</taxon>
        <taxon>Neoteleostei</taxon>
        <taxon>Acanthomorphata</taxon>
        <taxon>Gobiaria</taxon>
        <taxon>Gobiiformes</taxon>
        <taxon>Gobioidei</taxon>
        <taxon>Gobiidae</taxon>
        <taxon>Benthophilinae</taxon>
        <taxon>Neogobiini</taxon>
        <taxon>Neogobius</taxon>
    </lineage>
</organism>
<reference evidence="11" key="2">
    <citation type="submission" date="2025-09" db="UniProtKB">
        <authorList>
            <consortium name="Ensembl"/>
        </authorList>
    </citation>
    <scope>IDENTIFICATION</scope>
</reference>